<gene>
    <name evidence="1" type="ORF">ACCO45_001615</name>
</gene>
<proteinExistence type="predicted"/>
<organism evidence="1 2">
    <name type="scientific">Purpureocillium lilacinum</name>
    <name type="common">Paecilomyces lilacinus</name>
    <dbReference type="NCBI Taxonomy" id="33203"/>
    <lineage>
        <taxon>Eukaryota</taxon>
        <taxon>Fungi</taxon>
        <taxon>Dikarya</taxon>
        <taxon>Ascomycota</taxon>
        <taxon>Pezizomycotina</taxon>
        <taxon>Sordariomycetes</taxon>
        <taxon>Hypocreomycetidae</taxon>
        <taxon>Hypocreales</taxon>
        <taxon>Ophiocordycipitaceae</taxon>
        <taxon>Purpureocillium</taxon>
    </lineage>
</organism>
<evidence type="ECO:0000313" key="1">
    <source>
        <dbReference type="EMBL" id="KAL3964611.1"/>
    </source>
</evidence>
<sequence length="462" mass="49475">MTPDPAPLPLPPTTTKATTGTETTAATAATTPGPKAVAWAKKALSLVLAQWLIIGFGLACVLAYFFPSVAAHGGTIRSEYSILYGAVAFIFLVSGLQLAPAKLRENATNWRLHIVVQGISFVVFPAAVLAIVHISLAAGALRSHTPALPVLLGMLALACLPTTIASNVLMTRAAGGDDAAAVISVVVGNVAGAFLSPLLIYAFFPSEPATLGRMYADVAKQLGLSVVLPLIVGQALRWRWEDKTRRLLEVTRLGKVSSCCLVLLVWTTFSGAFKTGALYRLSPASVIFNVFLNVALYLIFTVVCFLSARPPAFLCALGTPPSPSPSPSSTPSSASSLLTRLSRRILSLIFRRMPREQVVAVCFCGAAKTTSLGIPLVAAMWSASDDLTRSLIQIPVLLYTIEQVFVAQILVYVFKWYLRRAARPTPSLGPSRVRKALLMLMRRVARRNGSKVVHGRTTTLRH</sequence>
<protein>
    <submittedName>
        <fullName evidence="1">Uncharacterized protein</fullName>
    </submittedName>
</protein>
<accession>A0ACC4E826</accession>
<name>A0ACC4E826_PURLI</name>
<comment type="caution">
    <text evidence="1">The sequence shown here is derived from an EMBL/GenBank/DDBJ whole genome shotgun (WGS) entry which is preliminary data.</text>
</comment>
<evidence type="ECO:0000313" key="2">
    <source>
        <dbReference type="Proteomes" id="UP001638806"/>
    </source>
</evidence>
<dbReference type="Proteomes" id="UP001638806">
    <property type="component" value="Unassembled WGS sequence"/>
</dbReference>
<keyword evidence="2" id="KW-1185">Reference proteome</keyword>
<dbReference type="EMBL" id="JBGNUJ010000002">
    <property type="protein sequence ID" value="KAL3964611.1"/>
    <property type="molecule type" value="Genomic_DNA"/>
</dbReference>
<reference evidence="1" key="1">
    <citation type="submission" date="2024-12" db="EMBL/GenBank/DDBJ databases">
        <title>Comparative genomics and development of molecular markers within Purpureocillium lilacinum and among Purpureocillium species.</title>
        <authorList>
            <person name="Yeh Z.-Y."/>
            <person name="Ni N.-T."/>
            <person name="Lo P.-H."/>
            <person name="Mushyakhwo K."/>
            <person name="Lin C.-F."/>
            <person name="Nai Y.-S."/>
        </authorList>
    </citation>
    <scope>NUCLEOTIDE SEQUENCE</scope>
    <source>
        <strain evidence="1">NCHU-NPUST-175</strain>
    </source>
</reference>